<evidence type="ECO:0000313" key="7">
    <source>
        <dbReference type="Proteomes" id="UP001597085"/>
    </source>
</evidence>
<evidence type="ECO:0000256" key="2">
    <source>
        <dbReference type="ARBA" id="ARBA00022801"/>
    </source>
</evidence>
<keyword evidence="7" id="KW-1185">Reference proteome</keyword>
<dbReference type="Pfam" id="PF02156">
    <property type="entry name" value="Glyco_hydro_26"/>
    <property type="match status" value="1"/>
</dbReference>
<comment type="similarity">
    <text evidence="1">Belongs to the glycosyl hydrolase 26 family.</text>
</comment>
<accession>A0ABD6CIE9</accession>
<feature type="compositionally biased region" description="Basic and acidic residues" evidence="4">
    <location>
        <begin position="10"/>
        <end position="24"/>
    </location>
</feature>
<proteinExistence type="inferred from homology"/>
<dbReference type="GO" id="GO:0016798">
    <property type="term" value="F:hydrolase activity, acting on glycosyl bonds"/>
    <property type="evidence" value="ECO:0007669"/>
    <property type="project" value="UniProtKB-KW"/>
</dbReference>
<dbReference type="Gene3D" id="3.20.20.80">
    <property type="entry name" value="Glycosidases"/>
    <property type="match status" value="1"/>
</dbReference>
<sequence>MDAGSTSRRCRTDRIEDGSDTDTSVRRRELLKRAGQGAVVASGLLAGCSANEDGGDANPTGTATETSAKPSLDQFGVGVYLGDEGALEPWEEWFGRTVDYYSLNVPRDGWEKYRIENMPLERPIADIAADREIVVTVHLYPPEQTRMIAVARGNHDEQFRAMARSFLDNDLADATLRISHEMNGRWAATGAVGRPRWYVAAWRQVVDVLDGVDGTDFSYIWAPHIGELHMDATEAYPGDDWVDKVGLTVYDVNDLYYPEDCDPECVRNRRRQVWDNIVDGNFGLNDWAQFARDHGKPLVFPEYGVTARNRNGAGGGDNPLFFRWFADWMLANSDVVEWHNVWSFVAGSHYIGPESEHQSSEFPRHADASEAFKSLYGG</sequence>
<evidence type="ECO:0000256" key="3">
    <source>
        <dbReference type="ARBA" id="ARBA00023295"/>
    </source>
</evidence>
<dbReference type="AlphaFoldDB" id="A0ABD6CIE9"/>
<gene>
    <name evidence="6" type="ORF">ACFSBX_02980</name>
</gene>
<dbReference type="SUPFAM" id="SSF51445">
    <property type="entry name" value="(Trans)glycosidases"/>
    <property type="match status" value="1"/>
</dbReference>
<protein>
    <submittedName>
        <fullName evidence="6">Glycosyl hydrolase</fullName>
    </submittedName>
</protein>
<dbReference type="PANTHER" id="PTHR40079:SF4">
    <property type="entry name" value="GH26 DOMAIN-CONTAINING PROTEIN-RELATED"/>
    <property type="match status" value="1"/>
</dbReference>
<evidence type="ECO:0000259" key="5">
    <source>
        <dbReference type="PROSITE" id="PS51764"/>
    </source>
</evidence>
<dbReference type="EMBL" id="JBHUDK010000002">
    <property type="protein sequence ID" value="MFD1597920.1"/>
    <property type="molecule type" value="Genomic_DNA"/>
</dbReference>
<dbReference type="PANTHER" id="PTHR40079">
    <property type="entry name" value="MANNAN ENDO-1,4-BETA-MANNOSIDASE E-RELATED"/>
    <property type="match status" value="1"/>
</dbReference>
<dbReference type="InterPro" id="IPR022790">
    <property type="entry name" value="GH26_dom"/>
</dbReference>
<reference evidence="6 7" key="1">
    <citation type="journal article" date="2019" name="Int. J. Syst. Evol. Microbiol.">
        <title>The Global Catalogue of Microorganisms (GCM) 10K type strain sequencing project: providing services to taxonomists for standard genome sequencing and annotation.</title>
        <authorList>
            <consortium name="The Broad Institute Genomics Platform"/>
            <consortium name="The Broad Institute Genome Sequencing Center for Infectious Disease"/>
            <person name="Wu L."/>
            <person name="Ma J."/>
        </authorList>
    </citation>
    <scope>NUCLEOTIDE SEQUENCE [LARGE SCALE GENOMIC DNA]</scope>
    <source>
        <strain evidence="6 7">CGMCC 1.12121</strain>
    </source>
</reference>
<keyword evidence="3" id="KW-0326">Glycosidase</keyword>
<evidence type="ECO:0000256" key="4">
    <source>
        <dbReference type="SAM" id="MobiDB-lite"/>
    </source>
</evidence>
<name>A0ABD6CIE9_9EURY</name>
<evidence type="ECO:0000256" key="1">
    <source>
        <dbReference type="ARBA" id="ARBA00007754"/>
    </source>
</evidence>
<feature type="region of interest" description="Disordered" evidence="4">
    <location>
        <begin position="1"/>
        <end position="24"/>
    </location>
</feature>
<dbReference type="RefSeq" id="WP_256421277.1">
    <property type="nucleotide sequence ID" value="NZ_JANHDI010000007.1"/>
</dbReference>
<feature type="domain" description="GH26" evidence="5">
    <location>
        <begin position="25"/>
        <end position="378"/>
    </location>
</feature>
<evidence type="ECO:0000313" key="6">
    <source>
        <dbReference type="EMBL" id="MFD1597920.1"/>
    </source>
</evidence>
<organism evidence="6 7">
    <name type="scientific">Halobellus rarus</name>
    <dbReference type="NCBI Taxonomy" id="1126237"/>
    <lineage>
        <taxon>Archaea</taxon>
        <taxon>Methanobacteriati</taxon>
        <taxon>Methanobacteriota</taxon>
        <taxon>Stenosarchaea group</taxon>
        <taxon>Halobacteria</taxon>
        <taxon>Halobacteriales</taxon>
        <taxon>Haloferacaceae</taxon>
        <taxon>Halobellus</taxon>
    </lineage>
</organism>
<comment type="caution">
    <text evidence="6">The sequence shown here is derived from an EMBL/GenBank/DDBJ whole genome shotgun (WGS) entry which is preliminary data.</text>
</comment>
<dbReference type="GO" id="GO:0005976">
    <property type="term" value="P:polysaccharide metabolic process"/>
    <property type="evidence" value="ECO:0007669"/>
    <property type="project" value="UniProtKB-ARBA"/>
</dbReference>
<dbReference type="PROSITE" id="PS51764">
    <property type="entry name" value="GH26"/>
    <property type="match status" value="1"/>
</dbReference>
<dbReference type="InterPro" id="IPR000805">
    <property type="entry name" value="Glyco_hydro_26"/>
</dbReference>
<keyword evidence="2 6" id="KW-0378">Hydrolase</keyword>
<dbReference type="Proteomes" id="UP001597085">
    <property type="component" value="Unassembled WGS sequence"/>
</dbReference>
<dbReference type="InterPro" id="IPR017853">
    <property type="entry name" value="GH"/>
</dbReference>